<gene>
    <name evidence="2" type="ORF">S12H4_58186</name>
</gene>
<name>X1VZ34_9ZZZZ</name>
<feature type="non-terminal residue" evidence="2">
    <location>
        <position position="1"/>
    </location>
</feature>
<feature type="transmembrane region" description="Helical" evidence="1">
    <location>
        <begin position="40"/>
        <end position="64"/>
    </location>
</feature>
<sequence>PPPSGQYFSDMEIEYYIIAFIILIFASTINAVIPADASWAIKLFSAFSVIGVGSYIFNFALYAAGLMTEAAMLSSLVGFFNVMLAALINLFYIVDPFELSCMIIVFGVGALLTIIELLASGGTLVVAKFCLMAIAFVSLGLACYFDWLDSDGIVG</sequence>
<proteinExistence type="predicted"/>
<feature type="transmembrane region" description="Helical" evidence="1">
    <location>
        <begin position="99"/>
        <end position="119"/>
    </location>
</feature>
<evidence type="ECO:0000313" key="2">
    <source>
        <dbReference type="EMBL" id="GAJ17805.1"/>
    </source>
</evidence>
<feature type="transmembrane region" description="Helical" evidence="1">
    <location>
        <begin position="125"/>
        <end position="145"/>
    </location>
</feature>
<accession>X1VZ34</accession>
<keyword evidence="1" id="KW-0812">Transmembrane</keyword>
<comment type="caution">
    <text evidence="2">The sequence shown here is derived from an EMBL/GenBank/DDBJ whole genome shotgun (WGS) entry which is preliminary data.</text>
</comment>
<dbReference type="AlphaFoldDB" id="X1VZ34"/>
<reference evidence="2" key="1">
    <citation type="journal article" date="2014" name="Front. Microbiol.">
        <title>High frequency of phylogenetically diverse reductive dehalogenase-homologous genes in deep subseafloor sedimentary metagenomes.</title>
        <authorList>
            <person name="Kawai M."/>
            <person name="Futagami T."/>
            <person name="Toyoda A."/>
            <person name="Takaki Y."/>
            <person name="Nishi S."/>
            <person name="Hori S."/>
            <person name="Arai W."/>
            <person name="Tsubouchi T."/>
            <person name="Morono Y."/>
            <person name="Uchiyama I."/>
            <person name="Ito T."/>
            <person name="Fujiyama A."/>
            <person name="Inagaki F."/>
            <person name="Takami H."/>
        </authorList>
    </citation>
    <scope>NUCLEOTIDE SEQUENCE</scope>
    <source>
        <strain evidence="2">Expedition CK06-06</strain>
    </source>
</reference>
<organism evidence="2">
    <name type="scientific">marine sediment metagenome</name>
    <dbReference type="NCBI Taxonomy" id="412755"/>
    <lineage>
        <taxon>unclassified sequences</taxon>
        <taxon>metagenomes</taxon>
        <taxon>ecological metagenomes</taxon>
    </lineage>
</organism>
<feature type="transmembrane region" description="Helical" evidence="1">
    <location>
        <begin position="70"/>
        <end position="92"/>
    </location>
</feature>
<protein>
    <submittedName>
        <fullName evidence="2">Uncharacterized protein</fullName>
    </submittedName>
</protein>
<keyword evidence="1" id="KW-0472">Membrane</keyword>
<evidence type="ECO:0000256" key="1">
    <source>
        <dbReference type="SAM" id="Phobius"/>
    </source>
</evidence>
<dbReference type="EMBL" id="BARW01037749">
    <property type="protein sequence ID" value="GAJ17805.1"/>
    <property type="molecule type" value="Genomic_DNA"/>
</dbReference>
<keyword evidence="1" id="KW-1133">Transmembrane helix</keyword>
<feature type="transmembrane region" description="Helical" evidence="1">
    <location>
        <begin position="15"/>
        <end position="33"/>
    </location>
</feature>